<sequence>MDAFNATETYTLRKQPSPVKVAFFGSSQSLWAIIADDVARETGLNPAEVRNLSSEGGTPFDLWNLIRRNEEHLRELRLAVVEVNPFVLRQSLDGDSRVQTDFYQHATFSERMLLKNRANRVGQIAEWLMPVRSVRHSLESVVLNVMDPEPGNPIYPCPEQRTAPASDWHAWHHKSTLAKERLTLSPDAAAKRMVGNWRLSKLQDHSLRQSLDWFVKHRVRVVFHELPVHPEVMKKVREVPEYEEGHAKFVAYIESLKPQPLARLYTPDPADCGLKVEHMADRTHINENGAHLYSRHMAEKLRQFLPELDLVDVGGEDAHVRVQQ</sequence>
<evidence type="ECO:0000313" key="2">
    <source>
        <dbReference type="Proteomes" id="UP000253426"/>
    </source>
</evidence>
<proteinExistence type="predicted"/>
<dbReference type="EMBL" id="QNRR01000004">
    <property type="protein sequence ID" value="RBP44469.1"/>
    <property type="molecule type" value="Genomic_DNA"/>
</dbReference>
<organism evidence="1 2">
    <name type="scientific">Roseimicrobium gellanilyticum</name>
    <dbReference type="NCBI Taxonomy" id="748857"/>
    <lineage>
        <taxon>Bacteria</taxon>
        <taxon>Pseudomonadati</taxon>
        <taxon>Verrucomicrobiota</taxon>
        <taxon>Verrucomicrobiia</taxon>
        <taxon>Verrucomicrobiales</taxon>
        <taxon>Verrucomicrobiaceae</taxon>
        <taxon>Roseimicrobium</taxon>
    </lineage>
</organism>
<accession>A0A366HMT7</accession>
<evidence type="ECO:0000313" key="1">
    <source>
        <dbReference type="EMBL" id="RBP44469.1"/>
    </source>
</evidence>
<gene>
    <name evidence="1" type="ORF">DES53_104290</name>
</gene>
<keyword evidence="2" id="KW-1185">Reference proteome</keyword>
<dbReference type="OrthoDB" id="179628at2"/>
<reference evidence="1 2" key="1">
    <citation type="submission" date="2018-06" db="EMBL/GenBank/DDBJ databases">
        <title>Genomic Encyclopedia of Type Strains, Phase IV (KMG-IV): sequencing the most valuable type-strain genomes for metagenomic binning, comparative biology and taxonomic classification.</title>
        <authorList>
            <person name="Goeker M."/>
        </authorList>
    </citation>
    <scope>NUCLEOTIDE SEQUENCE [LARGE SCALE GENOMIC DNA]</scope>
    <source>
        <strain evidence="1 2">DSM 25532</strain>
    </source>
</reference>
<name>A0A366HMT7_9BACT</name>
<comment type="caution">
    <text evidence="1">The sequence shown here is derived from an EMBL/GenBank/DDBJ whole genome shotgun (WGS) entry which is preliminary data.</text>
</comment>
<dbReference type="AlphaFoldDB" id="A0A366HMT7"/>
<protein>
    <submittedName>
        <fullName evidence="1">Uncharacterized protein</fullName>
    </submittedName>
</protein>
<dbReference type="Proteomes" id="UP000253426">
    <property type="component" value="Unassembled WGS sequence"/>
</dbReference>